<feature type="domain" description="SLS1 C-terminal" evidence="4">
    <location>
        <begin position="575"/>
        <end position="868"/>
    </location>
</feature>
<comment type="caution">
    <text evidence="5">The sequence shown here is derived from an EMBL/GenBank/DDBJ whole genome shotgun (WGS) entry which is preliminary data.</text>
</comment>
<evidence type="ECO:0000313" key="5">
    <source>
        <dbReference type="EMBL" id="KFH42760.1"/>
    </source>
</evidence>
<dbReference type="InterPro" id="IPR048748">
    <property type="entry name" value="SLS1_KH2"/>
</dbReference>
<evidence type="ECO:0000313" key="6">
    <source>
        <dbReference type="Proteomes" id="UP000029964"/>
    </source>
</evidence>
<reference evidence="6" key="1">
    <citation type="journal article" date="2014" name="Genome Announc.">
        <title>Genome sequence and annotation of Acremonium chrysogenum, producer of the beta-lactam antibiotic cephalosporin C.</title>
        <authorList>
            <person name="Terfehr D."/>
            <person name="Dahlmann T.A."/>
            <person name="Specht T."/>
            <person name="Zadra I."/>
            <person name="Kuernsteiner H."/>
            <person name="Kueck U."/>
        </authorList>
    </citation>
    <scope>NUCLEOTIDE SEQUENCE [LARGE SCALE GENOMIC DNA]</scope>
    <source>
        <strain evidence="6">ATCC 11550 / CBS 779.69 / DSM 880 / IAM 14645 / JCM 23072 / IMI 49137</strain>
    </source>
</reference>
<dbReference type="AlphaFoldDB" id="A0A086T078"/>
<dbReference type="Pfam" id="PF20776">
    <property type="entry name" value="SLS1_N"/>
    <property type="match status" value="1"/>
</dbReference>
<feature type="domain" description="SLS1 second KH" evidence="3">
    <location>
        <begin position="468"/>
        <end position="537"/>
    </location>
</feature>
<feature type="domain" description="SLS1 N-terminal" evidence="2">
    <location>
        <begin position="282"/>
        <end position="386"/>
    </location>
</feature>
<evidence type="ECO:0000259" key="3">
    <source>
        <dbReference type="Pfam" id="PF20777"/>
    </source>
</evidence>
<feature type="compositionally biased region" description="Low complexity" evidence="1">
    <location>
        <begin position="999"/>
        <end position="1010"/>
    </location>
</feature>
<gene>
    <name evidence="5" type="ORF">ACRE_065040</name>
</gene>
<dbReference type="Proteomes" id="UP000029964">
    <property type="component" value="Unassembled WGS sequence"/>
</dbReference>
<dbReference type="HOGENOM" id="CLU_011385_1_0_1"/>
<dbReference type="OrthoDB" id="5392646at2759"/>
<dbReference type="STRING" id="857340.A0A086T078"/>
<accession>A0A086T078</accession>
<feature type="compositionally biased region" description="Polar residues" evidence="1">
    <location>
        <begin position="182"/>
        <end position="199"/>
    </location>
</feature>
<dbReference type="Pfam" id="PF20778">
    <property type="entry name" value="SLS1_C"/>
    <property type="match status" value="1"/>
</dbReference>
<feature type="compositionally biased region" description="Basic and acidic residues" evidence="1">
    <location>
        <begin position="912"/>
        <end position="929"/>
    </location>
</feature>
<organism evidence="5 6">
    <name type="scientific">Hapsidospora chrysogenum (strain ATCC 11550 / CBS 779.69 / DSM 880 / IAM 14645 / JCM 23072 / IMI 49137)</name>
    <name type="common">Acremonium chrysogenum</name>
    <dbReference type="NCBI Taxonomy" id="857340"/>
    <lineage>
        <taxon>Eukaryota</taxon>
        <taxon>Fungi</taxon>
        <taxon>Dikarya</taxon>
        <taxon>Ascomycota</taxon>
        <taxon>Pezizomycotina</taxon>
        <taxon>Sordariomycetes</taxon>
        <taxon>Hypocreomycetidae</taxon>
        <taxon>Hypocreales</taxon>
        <taxon>Bionectriaceae</taxon>
        <taxon>Hapsidospora</taxon>
    </lineage>
</organism>
<dbReference type="EMBL" id="JPKY01000086">
    <property type="protein sequence ID" value="KFH42760.1"/>
    <property type="molecule type" value="Genomic_DNA"/>
</dbReference>
<feature type="compositionally biased region" description="Basic residues" evidence="1">
    <location>
        <begin position="73"/>
        <end position="86"/>
    </location>
</feature>
<evidence type="ECO:0000259" key="4">
    <source>
        <dbReference type="Pfam" id="PF20778"/>
    </source>
</evidence>
<feature type="compositionally biased region" description="Basic and acidic residues" evidence="1">
    <location>
        <begin position="167"/>
        <end position="176"/>
    </location>
</feature>
<feature type="region of interest" description="Disordered" evidence="1">
    <location>
        <begin position="908"/>
        <end position="1017"/>
    </location>
</feature>
<protein>
    <recommendedName>
        <fullName evidence="7">Mitochondrial inner-membrane-bound regulator-domain-containing protein</fullName>
    </recommendedName>
</protein>
<feature type="compositionally biased region" description="Basic and acidic residues" evidence="1">
    <location>
        <begin position="99"/>
        <end position="112"/>
    </location>
</feature>
<dbReference type="InterPro" id="IPR048401">
    <property type="entry name" value="SLS1_C"/>
</dbReference>
<sequence>MISRAACAPRICLSCRLGLAQRRAPVGARPLPPRRHDLGLRVRHASDSTVVQNKDLVEALISGKVSLEERKRAEKRKQAREKRRRPYKVEDEPEWGGEEAGRDSAEAKDPVVRQKIYIPPRDPEAKIRSAATPDEPFPGDQLSWRKPERQVKVGAATSTDKASPVQEEPKEAEAPRVPEVPSPSNEAFANPVPSESDTTPGAYITPGEYRPFEHRFLKQQPLTIEALGKKVGALIIKNPDELGRRRRTSSFADLAKTPSQEVDWLDWKKLLPTEGPEVDAADGATKYIEELRPTDSLALPRVDFHKLRQTLVDSFTGEQLAVYYRQVKRDKTEASPAVSETPSYPWLVKQRPWKPADREKPDASSSSTKSRLARMIMQTQWELRIQEEAESPGLAAAYLQRDLFQLFAQPQTGALDIIAADVLDETIGEAITPNPASHSLEFYARETAIPLLLQRIDVLLQSVVTRSVSVEDINPNSLQNDVLDELSRLTGTVIQHDKTARQLKISRITEGDLPRSKDGEDGILMEDAADIVLRLLRGRPTQNLDTEEQVVGRRIRSLSGLTKVGALIPYTRESRSMAWGDRLRLWSRFTHPIGVRGEFKKRWLKYAEKVQIPGPEPGFFKEKAQNRLVATFGHILHSKLERKGSKSTKQRRRILVPVVPHPASLTEFLPEKDEDLTKRSCIILNFAPAPGTDSADGPEVRLTLPITPDSDFSNLSMPDGSKLHAVVPWFAKDTLVPEDFVDVRIIQQREVPLDMSRQAPLREFFAASEFNLAEGRLRTPSSTQFSMPRRWVDKTTESGDVVDTQYMFAGLEIHQTVEMLWKGHILQYNSIEAGQHGGTRQELSVVGKISGKNTELAAEQRQNFLKLIELAVEGKYWSWTNGAAQVRELPDEDDQFWVRSIGGATEAPEVDLDSRSEQEDLDVAWRDGARPPAKKSYKETRQLRGKEGSLSNTIEEPDLDSWPSPDDPDGIPWADSKPAAKKSTKQANMTHDGEVTLGEPSSSAAEETAAVTPWPWDKKAVAEEEDSALEKLAPGPRIPIDVAQECDDALDAGEQLAADIEDALYEDSAISKETKEVLEAGQFLAQDVEDSLHMALLYSEDVEELIPTKTPMESGAQHIIEEVDDAVIDRGGRRSPGNQ</sequence>
<proteinExistence type="predicted"/>
<evidence type="ECO:0008006" key="7">
    <source>
        <dbReference type="Google" id="ProtNLM"/>
    </source>
</evidence>
<evidence type="ECO:0000259" key="2">
    <source>
        <dbReference type="Pfam" id="PF20776"/>
    </source>
</evidence>
<keyword evidence="6" id="KW-1185">Reference proteome</keyword>
<feature type="compositionally biased region" description="Basic and acidic residues" evidence="1">
    <location>
        <begin position="936"/>
        <end position="947"/>
    </location>
</feature>
<dbReference type="InterPro" id="IPR048400">
    <property type="entry name" value="SLS1_N"/>
</dbReference>
<name>A0A086T078_HAPC1</name>
<feature type="region of interest" description="Disordered" evidence="1">
    <location>
        <begin position="349"/>
        <end position="369"/>
    </location>
</feature>
<dbReference type="Pfam" id="PF20777">
    <property type="entry name" value="KH_SLS1_2"/>
    <property type="match status" value="1"/>
</dbReference>
<feature type="region of interest" description="Disordered" evidence="1">
    <location>
        <begin position="70"/>
        <end position="207"/>
    </location>
</feature>
<evidence type="ECO:0000256" key="1">
    <source>
        <dbReference type="SAM" id="MobiDB-lite"/>
    </source>
</evidence>